<protein>
    <submittedName>
        <fullName evidence="1">Uncharacterized protein</fullName>
    </submittedName>
</protein>
<sequence length="30" mass="3537">MEKFVLEPRLLTMQSSIFVHRSAAVLYTRL</sequence>
<evidence type="ECO:0000313" key="1">
    <source>
        <dbReference type="EMBL" id="EGD07744.1"/>
    </source>
</evidence>
<dbReference type="AlphaFoldDB" id="F0BIH0"/>
<evidence type="ECO:0000313" key="2">
    <source>
        <dbReference type="Proteomes" id="UP000003299"/>
    </source>
</evidence>
<reference evidence="1 2" key="1">
    <citation type="journal article" date="2011" name="BMC Genomics">
        <title>Comparative genomics reveals diversity among xanthomonads infecting tomato and pepper.</title>
        <authorList>
            <person name="Potnis N."/>
            <person name="Krasileva K."/>
            <person name="Chow V."/>
            <person name="Almeida N.F."/>
            <person name="Patil P.B."/>
            <person name="Ryan R.P."/>
            <person name="Sharlach M."/>
            <person name="Behlau F."/>
            <person name="Dow J.M."/>
            <person name="Momol M.T."/>
            <person name="White F.F."/>
            <person name="Preston J.F."/>
            <person name="Vinatzer B.A."/>
            <person name="Koebnik R."/>
            <person name="Setubal J.C."/>
            <person name="Norman D.J."/>
            <person name="Staskawicz B.J."/>
            <person name="Jones J.B."/>
        </authorList>
    </citation>
    <scope>NUCLEOTIDE SEQUENCE [LARGE SCALE GENOMIC DNA]</scope>
    <source>
        <strain evidence="1 2">ATCC 35937</strain>
    </source>
</reference>
<organism evidence="1 2">
    <name type="scientific">Xanthomonas vesicatoria ATCC 35937</name>
    <dbReference type="NCBI Taxonomy" id="925775"/>
    <lineage>
        <taxon>Bacteria</taxon>
        <taxon>Pseudomonadati</taxon>
        <taxon>Pseudomonadota</taxon>
        <taxon>Gammaproteobacteria</taxon>
        <taxon>Lysobacterales</taxon>
        <taxon>Lysobacteraceae</taxon>
        <taxon>Xanthomonas</taxon>
    </lineage>
</organism>
<dbReference type="Proteomes" id="UP000003299">
    <property type="component" value="Unassembled WGS sequence"/>
</dbReference>
<accession>F0BIH0</accession>
<name>F0BIH0_9XANT</name>
<proteinExistence type="predicted"/>
<comment type="caution">
    <text evidence="1">The sequence shown here is derived from an EMBL/GenBank/DDBJ whole genome shotgun (WGS) entry which is preliminary data.</text>
</comment>
<gene>
    <name evidence="1" type="ORF">XVE_4073</name>
</gene>
<dbReference type="EMBL" id="AEQV01000184">
    <property type="protein sequence ID" value="EGD07744.1"/>
    <property type="molecule type" value="Genomic_DNA"/>
</dbReference>